<reference evidence="1" key="1">
    <citation type="submission" date="2019-01" db="EMBL/GenBank/DDBJ databases">
        <title>Draft genome sequences of three monokaryotic isolates of the white-rot basidiomycete fungus Dichomitus squalens.</title>
        <authorList>
            <consortium name="DOE Joint Genome Institute"/>
            <person name="Lopez S.C."/>
            <person name="Andreopoulos B."/>
            <person name="Pangilinan J."/>
            <person name="Lipzen A."/>
            <person name="Riley R."/>
            <person name="Ahrendt S."/>
            <person name="Ng V."/>
            <person name="Barry K."/>
            <person name="Daum C."/>
            <person name="Grigoriev I.V."/>
            <person name="Hilden K.S."/>
            <person name="Makela M.R."/>
            <person name="de Vries R.P."/>
        </authorList>
    </citation>
    <scope>NUCLEOTIDE SEQUENCE [LARGE SCALE GENOMIC DNA]</scope>
    <source>
        <strain evidence="1">OM18370.1</strain>
    </source>
</reference>
<protein>
    <submittedName>
        <fullName evidence="1">Uncharacterized protein</fullName>
    </submittedName>
</protein>
<gene>
    <name evidence="1" type="ORF">BD311DRAFT_770331</name>
</gene>
<dbReference type="Proteomes" id="UP000292957">
    <property type="component" value="Unassembled WGS sequence"/>
</dbReference>
<dbReference type="EMBL" id="ML143539">
    <property type="protein sequence ID" value="TBU22509.1"/>
    <property type="molecule type" value="Genomic_DNA"/>
</dbReference>
<accession>A0A4Q9M6I5</accession>
<dbReference type="AlphaFoldDB" id="A0A4Q9M6I5"/>
<name>A0A4Q9M6I5_9APHY</name>
<evidence type="ECO:0000313" key="1">
    <source>
        <dbReference type="EMBL" id="TBU22509.1"/>
    </source>
</evidence>
<proteinExistence type="predicted"/>
<sequence length="130" mass="14050">MTTGCILARSFTSPAHLPLLAQLAQLAPPRPAFPLLFTPALAWLFLDTTSACLYKPVPLSVHPECKPPPTSSSGGGSVRFSCSIPHTMWTAKRSETNRPRALHTKVRYHLLRMESTQCALHVSAGAESTG</sequence>
<organism evidence="1">
    <name type="scientific">Dichomitus squalens</name>
    <dbReference type="NCBI Taxonomy" id="114155"/>
    <lineage>
        <taxon>Eukaryota</taxon>
        <taxon>Fungi</taxon>
        <taxon>Dikarya</taxon>
        <taxon>Basidiomycota</taxon>
        <taxon>Agaricomycotina</taxon>
        <taxon>Agaricomycetes</taxon>
        <taxon>Polyporales</taxon>
        <taxon>Polyporaceae</taxon>
        <taxon>Dichomitus</taxon>
    </lineage>
</organism>